<dbReference type="Proteomes" id="UP001342418">
    <property type="component" value="Chromosome"/>
</dbReference>
<evidence type="ECO:0000256" key="2">
    <source>
        <dbReference type="ARBA" id="ARBA00023125"/>
    </source>
</evidence>
<reference evidence="5 6" key="1">
    <citation type="submission" date="2018-07" db="EMBL/GenBank/DDBJ databases">
        <title>Genome sequence of Nitratireductor thuwali#1536.</title>
        <authorList>
            <person name="Michoud G."/>
            <person name="Merlino G."/>
            <person name="Sefrji F.O."/>
            <person name="Daffonchio D."/>
        </authorList>
    </citation>
    <scope>NUCLEOTIDE SEQUENCE [LARGE SCALE GENOMIC DNA]</scope>
    <source>
        <strain evidence="6">Nit1536</strain>
    </source>
</reference>
<gene>
    <name evidence="5" type="primary">hxlR</name>
    <name evidence="5" type="ORF">NTH_01176</name>
</gene>
<dbReference type="SUPFAM" id="SSF46785">
    <property type="entry name" value="Winged helix' DNA-binding domain"/>
    <property type="match status" value="1"/>
</dbReference>
<evidence type="ECO:0000256" key="3">
    <source>
        <dbReference type="ARBA" id="ARBA00023163"/>
    </source>
</evidence>
<keyword evidence="6" id="KW-1185">Reference proteome</keyword>
<dbReference type="Pfam" id="PF01638">
    <property type="entry name" value="HxlR"/>
    <property type="match status" value="1"/>
</dbReference>
<feature type="domain" description="HTH hxlR-type" evidence="4">
    <location>
        <begin position="18"/>
        <end position="116"/>
    </location>
</feature>
<dbReference type="InterPro" id="IPR002577">
    <property type="entry name" value="HTH_HxlR"/>
</dbReference>
<sequence length="127" mass="14546">MSVSPTYTADADPLHADCPGREVFELITSRWVLLILWALKDGTQRFYHLRDRIEGISERMLSQNLKSLCRNGLIERYVEPTVPPKVSYALTPAGQDLLSIMDGLAGWIGRQLPAIEEARQRYDRMER</sequence>
<protein>
    <submittedName>
        <fullName evidence="5">HTH-type transcriptional activator HxlR</fullName>
    </submittedName>
</protein>
<evidence type="ECO:0000256" key="1">
    <source>
        <dbReference type="ARBA" id="ARBA00023015"/>
    </source>
</evidence>
<dbReference type="PROSITE" id="PS51118">
    <property type="entry name" value="HTH_HXLR"/>
    <property type="match status" value="1"/>
</dbReference>
<dbReference type="PANTHER" id="PTHR33204:SF37">
    <property type="entry name" value="HTH-TYPE TRANSCRIPTIONAL REGULATOR YODB"/>
    <property type="match status" value="1"/>
</dbReference>
<dbReference type="InterPro" id="IPR036388">
    <property type="entry name" value="WH-like_DNA-bd_sf"/>
</dbReference>
<accession>A0ABY5MFB8</accession>
<evidence type="ECO:0000313" key="6">
    <source>
        <dbReference type="Proteomes" id="UP001342418"/>
    </source>
</evidence>
<dbReference type="InterPro" id="IPR036390">
    <property type="entry name" value="WH_DNA-bd_sf"/>
</dbReference>
<dbReference type="Gene3D" id="1.10.10.10">
    <property type="entry name" value="Winged helix-like DNA-binding domain superfamily/Winged helix DNA-binding domain"/>
    <property type="match status" value="1"/>
</dbReference>
<keyword evidence="2" id="KW-0238">DNA-binding</keyword>
<organism evidence="5 6">
    <name type="scientific">Nitratireductor thuwali</name>
    <dbReference type="NCBI Taxonomy" id="2267699"/>
    <lineage>
        <taxon>Bacteria</taxon>
        <taxon>Pseudomonadati</taxon>
        <taxon>Pseudomonadota</taxon>
        <taxon>Alphaproteobacteria</taxon>
        <taxon>Hyphomicrobiales</taxon>
        <taxon>Phyllobacteriaceae</taxon>
        <taxon>Nitratireductor</taxon>
    </lineage>
</organism>
<name>A0ABY5MFB8_9HYPH</name>
<proteinExistence type="predicted"/>
<evidence type="ECO:0000313" key="5">
    <source>
        <dbReference type="EMBL" id="UUP16729.1"/>
    </source>
</evidence>
<evidence type="ECO:0000259" key="4">
    <source>
        <dbReference type="PROSITE" id="PS51118"/>
    </source>
</evidence>
<dbReference type="RefSeq" id="WP_338529134.1">
    <property type="nucleotide sequence ID" value="NZ_CP030941.1"/>
</dbReference>
<keyword evidence="1" id="KW-0805">Transcription regulation</keyword>
<keyword evidence="3" id="KW-0804">Transcription</keyword>
<dbReference type="EMBL" id="CP030941">
    <property type="protein sequence ID" value="UUP16729.1"/>
    <property type="molecule type" value="Genomic_DNA"/>
</dbReference>
<dbReference type="PANTHER" id="PTHR33204">
    <property type="entry name" value="TRANSCRIPTIONAL REGULATOR, MARR FAMILY"/>
    <property type="match status" value="1"/>
</dbReference>